<reference evidence="2" key="2">
    <citation type="submission" date="2025-09" db="UniProtKB">
        <authorList>
            <consortium name="Ensembl"/>
        </authorList>
    </citation>
    <scope>IDENTIFICATION</scope>
</reference>
<dbReference type="OMA" id="EFEIHAQ"/>
<evidence type="ECO:0008006" key="4">
    <source>
        <dbReference type="Google" id="ProtNLM"/>
    </source>
</evidence>
<organism evidence="2 3">
    <name type="scientific">Kryptolebias marmoratus</name>
    <name type="common">Mangrove killifish</name>
    <name type="synonym">Rivulus marmoratus</name>
    <dbReference type="NCBI Taxonomy" id="37003"/>
    <lineage>
        <taxon>Eukaryota</taxon>
        <taxon>Metazoa</taxon>
        <taxon>Chordata</taxon>
        <taxon>Craniata</taxon>
        <taxon>Vertebrata</taxon>
        <taxon>Euteleostomi</taxon>
        <taxon>Actinopterygii</taxon>
        <taxon>Neopterygii</taxon>
        <taxon>Teleostei</taxon>
        <taxon>Neoteleostei</taxon>
        <taxon>Acanthomorphata</taxon>
        <taxon>Ovalentaria</taxon>
        <taxon>Atherinomorphae</taxon>
        <taxon>Cyprinodontiformes</taxon>
        <taxon>Rivulidae</taxon>
        <taxon>Kryptolebias</taxon>
    </lineage>
</organism>
<protein>
    <recommendedName>
        <fullName evidence="4">Coiled-coil domain containing 122</fullName>
    </recommendedName>
</protein>
<name>A0A3Q2ZKZ4_KRYMA</name>
<evidence type="ECO:0000313" key="2">
    <source>
        <dbReference type="Ensembl" id="ENSKMAP00000004281.1"/>
    </source>
</evidence>
<evidence type="ECO:0000256" key="1">
    <source>
        <dbReference type="SAM" id="Coils"/>
    </source>
</evidence>
<proteinExistence type="predicted"/>
<dbReference type="Proteomes" id="UP000264800">
    <property type="component" value="Unplaced"/>
</dbReference>
<evidence type="ECO:0000313" key="3">
    <source>
        <dbReference type="Proteomes" id="UP000264800"/>
    </source>
</evidence>
<dbReference type="Ensembl" id="ENSKMAT00000004364.1">
    <property type="protein sequence ID" value="ENSKMAP00000004281.1"/>
    <property type="gene ID" value="ENSKMAG00000003256.1"/>
</dbReference>
<dbReference type="STRING" id="37003.ENSKMAP00000004281"/>
<keyword evidence="1" id="KW-0175">Coiled coil</keyword>
<accession>A0A3Q2ZKZ4</accession>
<reference evidence="2" key="1">
    <citation type="submission" date="2025-08" db="UniProtKB">
        <authorList>
            <consortium name="Ensembl"/>
        </authorList>
    </citation>
    <scope>IDENTIFICATION</scope>
</reference>
<dbReference type="AlphaFoldDB" id="A0A3Q2ZKZ4"/>
<feature type="coiled-coil region" evidence="1">
    <location>
        <begin position="103"/>
        <end position="130"/>
    </location>
</feature>
<sequence>MTCFLFKATLSDVEKKGEAAEQELRSKVREVLMLEGEMEDLERQIKVLRNRCATISRENTQIQMVISEEEENARLASVKFDAYRTKMEGHRAAALHAASQTEAHKELEEKKVLVQKLKQMKEQLREDLENPNGNTVQIREVDALKWEISERKMTVAERREQLRKEFETHVQLKKELEVHMFPLYSRNACQHTRIVLLNHTAPKVMFIFCYF</sequence>
<feature type="coiled-coil region" evidence="1">
    <location>
        <begin position="10"/>
        <end position="58"/>
    </location>
</feature>
<keyword evidence="3" id="KW-1185">Reference proteome</keyword>
<dbReference type="GeneTree" id="ENSGT00940000175375"/>